<dbReference type="eggNOG" id="COG3366">
    <property type="taxonomic scope" value="Bacteria"/>
</dbReference>
<feature type="transmembrane region" description="Helical" evidence="1">
    <location>
        <begin position="18"/>
        <end position="36"/>
    </location>
</feature>
<dbReference type="AlphaFoldDB" id="K1JP66"/>
<dbReference type="OrthoDB" id="5339657at2"/>
<comment type="caution">
    <text evidence="2">The sequence shown here is derived from an EMBL/GenBank/DDBJ whole genome shotgun (WGS) entry which is preliminary data.</text>
</comment>
<dbReference type="RefSeq" id="WP_005433570.1">
    <property type="nucleotide sequence ID" value="NZ_JH815513.1"/>
</dbReference>
<dbReference type="EMBL" id="ADMG01000012">
    <property type="protein sequence ID" value="EKB32021.1"/>
    <property type="molecule type" value="Genomic_DNA"/>
</dbReference>
<dbReference type="PATRIC" id="fig|742823.3.peg.369"/>
<reference evidence="2 3" key="1">
    <citation type="submission" date="2012-05" db="EMBL/GenBank/DDBJ databases">
        <title>The Genome Sequence of Sutterella wadsworthensis 2_1_59BFAA.</title>
        <authorList>
            <consortium name="The Broad Institute Genome Sequencing Platform"/>
            <person name="Earl A."/>
            <person name="Ward D."/>
            <person name="Feldgarden M."/>
            <person name="Gevers D."/>
            <person name="Daigneault M."/>
            <person name="Strauss J."/>
            <person name="Allen-Vercoe E."/>
            <person name="Walker B."/>
            <person name="Young S.K."/>
            <person name="Zeng Q."/>
            <person name="Gargeya S."/>
            <person name="Fitzgerald M."/>
            <person name="Haas B."/>
            <person name="Abouelleil A."/>
            <person name="Alvarado L."/>
            <person name="Arachchi H.M."/>
            <person name="Berlin A.M."/>
            <person name="Chapman S.B."/>
            <person name="Goldberg J."/>
            <person name="Griggs A."/>
            <person name="Gujja S."/>
            <person name="Hansen M."/>
            <person name="Howarth C."/>
            <person name="Imamovic A."/>
            <person name="Larimer J."/>
            <person name="McCowen C."/>
            <person name="Montmayeur A."/>
            <person name="Murphy C."/>
            <person name="Neiman D."/>
            <person name="Pearson M."/>
            <person name="Priest M."/>
            <person name="Roberts A."/>
            <person name="Saif S."/>
            <person name="Shea T."/>
            <person name="Sisk P."/>
            <person name="Sykes S."/>
            <person name="Wortman J."/>
            <person name="Nusbaum C."/>
            <person name="Birren B."/>
        </authorList>
    </citation>
    <scope>NUCLEOTIDE SEQUENCE [LARGE SCALE GENOMIC DNA]</scope>
    <source>
        <strain evidence="2 3">2_1_59BFAA</strain>
    </source>
</reference>
<feature type="transmembrane region" description="Helical" evidence="1">
    <location>
        <begin position="83"/>
        <end position="105"/>
    </location>
</feature>
<organism evidence="2 3">
    <name type="scientific">Sutterella wadsworthensis 2_1_59BFAA</name>
    <dbReference type="NCBI Taxonomy" id="742823"/>
    <lineage>
        <taxon>Bacteria</taxon>
        <taxon>Pseudomonadati</taxon>
        <taxon>Pseudomonadota</taxon>
        <taxon>Betaproteobacteria</taxon>
        <taxon>Burkholderiales</taxon>
        <taxon>Sutterellaceae</taxon>
        <taxon>Sutterella</taxon>
    </lineage>
</organism>
<evidence type="ECO:0000313" key="2">
    <source>
        <dbReference type="EMBL" id="EKB32021.1"/>
    </source>
</evidence>
<dbReference type="STRING" id="742823.HMPREF9465_00374"/>
<proteinExistence type="predicted"/>
<sequence>MADPKTQTACEENPKVGFGAYIALALAIIIFSGVFYKMPDAYKWLGAFDYTTLIGKYGTIAGTASNFQGSGGFSARAGFLFSLNLFPGVMLAMGLIEVLSFYGALRAAQVILTPLLKPILGVPGYTGLALITDLQSTDGGAAITRALHDEGRITTKNLVTICAWQYTGAGCVSNYYSTVSGLFTLFTVKVWIPMALILVLKFVGGALIRTILSTVYRKDFEND</sequence>
<accession>K1JP66</accession>
<name>K1JP66_9BURK</name>
<dbReference type="Proteomes" id="UP000005835">
    <property type="component" value="Unassembled WGS sequence"/>
</dbReference>
<evidence type="ECO:0000313" key="3">
    <source>
        <dbReference type="Proteomes" id="UP000005835"/>
    </source>
</evidence>
<keyword evidence="1" id="KW-1133">Transmembrane helix</keyword>
<protein>
    <recommendedName>
        <fullName evidence="4">Nucleoside transporter/FeoB GTPase Gate domain-containing protein</fullName>
    </recommendedName>
</protein>
<gene>
    <name evidence="2" type="ORF">HMPREF9465_00374</name>
</gene>
<evidence type="ECO:0000256" key="1">
    <source>
        <dbReference type="SAM" id="Phobius"/>
    </source>
</evidence>
<dbReference type="HOGENOM" id="CLU_081837_0_0_4"/>
<keyword evidence="1" id="KW-0472">Membrane</keyword>
<feature type="transmembrane region" description="Helical" evidence="1">
    <location>
        <begin position="190"/>
        <end position="212"/>
    </location>
</feature>
<keyword evidence="3" id="KW-1185">Reference proteome</keyword>
<keyword evidence="1" id="KW-0812">Transmembrane</keyword>
<evidence type="ECO:0008006" key="4">
    <source>
        <dbReference type="Google" id="ProtNLM"/>
    </source>
</evidence>